<proteinExistence type="inferred from homology"/>
<dbReference type="PROSITE" id="PS01313">
    <property type="entry name" value="LIPB"/>
    <property type="match status" value="1"/>
</dbReference>
<dbReference type="PANTHER" id="PTHR10993:SF7">
    <property type="entry name" value="LIPOYLTRANSFERASE 2, MITOCHONDRIAL-RELATED"/>
    <property type="match status" value="1"/>
</dbReference>
<protein>
    <recommendedName>
        <fullName evidence="5 6">Octanoyltransferase</fullName>
        <ecNumber evidence="5 6">2.3.1.181</ecNumber>
    </recommendedName>
    <alternativeName>
        <fullName evidence="5">Lipoate-protein ligase B</fullName>
    </alternativeName>
    <alternativeName>
        <fullName evidence="5">Lipoyl/octanoyl transferase</fullName>
    </alternativeName>
    <alternativeName>
        <fullName evidence="5">Octanoyl-[acyl-carrier-protein]-protein N-octanoyltransferase</fullName>
    </alternativeName>
</protein>
<dbReference type="CDD" id="cd16444">
    <property type="entry name" value="LipB"/>
    <property type="match status" value="1"/>
</dbReference>
<evidence type="ECO:0000256" key="3">
    <source>
        <dbReference type="ARBA" id="ARBA00023315"/>
    </source>
</evidence>
<dbReference type="Pfam" id="PF21948">
    <property type="entry name" value="LplA-B_cat"/>
    <property type="match status" value="1"/>
</dbReference>
<feature type="domain" description="BPL/LPL catalytic" evidence="7">
    <location>
        <begin position="32"/>
        <end position="215"/>
    </location>
</feature>
<comment type="pathway">
    <text evidence="1 5 6">Protein modification; protein lipoylation via endogenous pathway; protein N(6)-(lipoyl)lysine from octanoyl-[acyl-carrier-protein]: step 1/2.</text>
</comment>
<dbReference type="SUPFAM" id="SSF55681">
    <property type="entry name" value="Class II aaRS and biotin synthetases"/>
    <property type="match status" value="1"/>
</dbReference>
<dbReference type="Gene3D" id="3.30.930.10">
    <property type="entry name" value="Bira Bifunctional Protein, Domain 2"/>
    <property type="match status" value="1"/>
</dbReference>
<keyword evidence="5" id="KW-0963">Cytoplasm</keyword>
<dbReference type="RefSeq" id="WP_236892079.1">
    <property type="nucleotide sequence ID" value="NZ_AP024488.1"/>
</dbReference>
<keyword evidence="9" id="KW-1185">Reference proteome</keyword>
<feature type="binding site" evidence="5">
    <location>
        <begin position="77"/>
        <end position="84"/>
    </location>
    <ligand>
        <name>substrate</name>
    </ligand>
</feature>
<dbReference type="InterPro" id="IPR020605">
    <property type="entry name" value="Octanoyltransferase_CS"/>
</dbReference>
<accession>A0ABN6F374</accession>
<reference evidence="8 9" key="1">
    <citation type="submission" date="2021-02" db="EMBL/GenBank/DDBJ databases">
        <title>Complete genome of Desulfoluna sp. strain ASN36.</title>
        <authorList>
            <person name="Takahashi A."/>
            <person name="Kojima H."/>
            <person name="Fukui M."/>
        </authorList>
    </citation>
    <scope>NUCLEOTIDE SEQUENCE [LARGE SCALE GENOMIC DNA]</scope>
    <source>
        <strain evidence="8 9">ASN36</strain>
    </source>
</reference>
<dbReference type="PANTHER" id="PTHR10993">
    <property type="entry name" value="OCTANOYLTRANSFERASE"/>
    <property type="match status" value="1"/>
</dbReference>
<keyword evidence="3 5" id="KW-0012">Acyltransferase</keyword>
<evidence type="ECO:0000256" key="6">
    <source>
        <dbReference type="PIRNR" id="PIRNR016262"/>
    </source>
</evidence>
<comment type="similarity">
    <text evidence="5 6">Belongs to the LipB family.</text>
</comment>
<dbReference type="Proteomes" id="UP001320148">
    <property type="component" value="Chromosome"/>
</dbReference>
<feature type="binding site" evidence="5">
    <location>
        <begin position="158"/>
        <end position="160"/>
    </location>
    <ligand>
        <name>substrate</name>
    </ligand>
</feature>
<gene>
    <name evidence="8" type="primary">lipB_1</name>
    <name evidence="5" type="synonym">lipB</name>
    <name evidence="8" type="ORF">DSLASN_13840</name>
</gene>
<evidence type="ECO:0000256" key="4">
    <source>
        <dbReference type="ARBA" id="ARBA00024732"/>
    </source>
</evidence>
<organism evidence="8 9">
    <name type="scientific">Desulfoluna limicola</name>
    <dbReference type="NCBI Taxonomy" id="2810562"/>
    <lineage>
        <taxon>Bacteria</taxon>
        <taxon>Pseudomonadati</taxon>
        <taxon>Thermodesulfobacteriota</taxon>
        <taxon>Desulfobacteria</taxon>
        <taxon>Desulfobacterales</taxon>
        <taxon>Desulfolunaceae</taxon>
        <taxon>Desulfoluna</taxon>
    </lineage>
</organism>
<feature type="site" description="Lowers pKa of active site Cys" evidence="5">
    <location>
        <position position="142"/>
    </location>
</feature>
<dbReference type="PROSITE" id="PS51733">
    <property type="entry name" value="BPL_LPL_CATALYTIC"/>
    <property type="match status" value="1"/>
</dbReference>
<comment type="subcellular location">
    <subcellularLocation>
        <location evidence="5">Cytoplasm</location>
    </subcellularLocation>
</comment>
<comment type="function">
    <text evidence="4 5 6">Catalyzes the transfer of endogenously produced octanoic acid from octanoyl-acyl-carrier-protein onto the lipoyl domains of lipoate-dependent enzymes. Lipoyl-ACP can also act as a substrate although octanoyl-ACP is likely to be the physiological substrate.</text>
</comment>
<dbReference type="EMBL" id="AP024488">
    <property type="protein sequence ID" value="BCS95752.1"/>
    <property type="molecule type" value="Genomic_DNA"/>
</dbReference>
<dbReference type="InterPro" id="IPR004143">
    <property type="entry name" value="BPL_LPL_catalytic"/>
</dbReference>
<evidence type="ECO:0000256" key="2">
    <source>
        <dbReference type="ARBA" id="ARBA00022679"/>
    </source>
</evidence>
<dbReference type="InterPro" id="IPR000544">
    <property type="entry name" value="Octanoyltransferase"/>
</dbReference>
<dbReference type="EC" id="2.3.1.181" evidence="5 6"/>
<sequence>MKQPCIVAHLGVRGYGEIFHLQKKLSRARQKGIVPDILMFLEHEPCITLGRNARRQHILAEGVELEEKGLRVFETDRGGDVTYHGPGQLVCYPTLNLSNHDGDVIAYTRKLEVLVIRTLNAFGISAGRRDGHPGVWLDRCRKIASLGVSVERNVSTHGIALNVSPDMDHFKVIIPCGLPGVQAVSMEECLGCGVSLTEVMSEMKTHASDIFNLDLQELKEDELMRMVDNVSA</sequence>
<dbReference type="NCBIfam" id="NF010925">
    <property type="entry name" value="PRK14345.1"/>
    <property type="match status" value="1"/>
</dbReference>
<dbReference type="PIRSF" id="PIRSF016262">
    <property type="entry name" value="LPLase"/>
    <property type="match status" value="1"/>
</dbReference>
<dbReference type="NCBIfam" id="TIGR00214">
    <property type="entry name" value="lipB"/>
    <property type="match status" value="1"/>
</dbReference>
<comment type="miscellaneous">
    <text evidence="5">In the reaction, the free carboxyl group of octanoic acid is attached via an amide linkage to the epsilon-amino group of a specific lysine residue of lipoyl domains of lipoate-dependent enzymes.</text>
</comment>
<name>A0ABN6F374_9BACT</name>
<evidence type="ECO:0000313" key="9">
    <source>
        <dbReference type="Proteomes" id="UP001320148"/>
    </source>
</evidence>
<keyword evidence="2 5" id="KW-0808">Transferase</keyword>
<dbReference type="InterPro" id="IPR045864">
    <property type="entry name" value="aa-tRNA-synth_II/BPL/LPL"/>
</dbReference>
<feature type="binding site" evidence="5">
    <location>
        <begin position="145"/>
        <end position="147"/>
    </location>
    <ligand>
        <name>substrate</name>
    </ligand>
</feature>
<feature type="active site" description="Acyl-thioester intermediate" evidence="5">
    <location>
        <position position="176"/>
    </location>
</feature>
<comment type="catalytic activity">
    <reaction evidence="5 6">
        <text>octanoyl-[ACP] + L-lysyl-[protein] = N(6)-octanoyl-L-lysyl-[protein] + holo-[ACP] + H(+)</text>
        <dbReference type="Rhea" id="RHEA:17665"/>
        <dbReference type="Rhea" id="RHEA-COMP:9636"/>
        <dbReference type="Rhea" id="RHEA-COMP:9685"/>
        <dbReference type="Rhea" id="RHEA-COMP:9752"/>
        <dbReference type="Rhea" id="RHEA-COMP:9928"/>
        <dbReference type="ChEBI" id="CHEBI:15378"/>
        <dbReference type="ChEBI" id="CHEBI:29969"/>
        <dbReference type="ChEBI" id="CHEBI:64479"/>
        <dbReference type="ChEBI" id="CHEBI:78463"/>
        <dbReference type="ChEBI" id="CHEBI:78809"/>
        <dbReference type="EC" id="2.3.1.181"/>
    </reaction>
</comment>
<evidence type="ECO:0000313" key="8">
    <source>
        <dbReference type="EMBL" id="BCS95752.1"/>
    </source>
</evidence>
<evidence type="ECO:0000256" key="5">
    <source>
        <dbReference type="HAMAP-Rule" id="MF_00013"/>
    </source>
</evidence>
<dbReference type="HAMAP" id="MF_00013">
    <property type="entry name" value="LipB"/>
    <property type="match status" value="1"/>
</dbReference>
<evidence type="ECO:0000259" key="7">
    <source>
        <dbReference type="PROSITE" id="PS51733"/>
    </source>
</evidence>
<evidence type="ECO:0000256" key="1">
    <source>
        <dbReference type="ARBA" id="ARBA00004821"/>
    </source>
</evidence>